<feature type="domain" description="EF-hand" evidence="3">
    <location>
        <begin position="94"/>
        <end position="129"/>
    </location>
</feature>
<keyword evidence="1" id="KW-0106">Calcium</keyword>
<reference evidence="4" key="1">
    <citation type="submission" date="2022-08" db="UniProtKB">
        <authorList>
            <consortium name="EnsemblMetazoa"/>
        </authorList>
    </citation>
    <scope>IDENTIFICATION</scope>
    <source>
        <strain evidence="4">05x7-T-G4-1.051#20</strain>
    </source>
</reference>
<proteinExistence type="predicted"/>
<dbReference type="SUPFAM" id="SSF47473">
    <property type="entry name" value="EF-hand"/>
    <property type="match status" value="1"/>
</dbReference>
<evidence type="ECO:0000256" key="1">
    <source>
        <dbReference type="ARBA" id="ARBA00022837"/>
    </source>
</evidence>
<accession>A0A8W8LA84</accession>
<evidence type="ECO:0000313" key="5">
    <source>
        <dbReference type="Proteomes" id="UP000005408"/>
    </source>
</evidence>
<dbReference type="InterPro" id="IPR011992">
    <property type="entry name" value="EF-hand-dom_pair"/>
</dbReference>
<dbReference type="InterPro" id="IPR018247">
    <property type="entry name" value="EF_Hand_1_Ca_BS"/>
</dbReference>
<dbReference type="AlphaFoldDB" id="A0A8W8LA84"/>
<dbReference type="GO" id="GO:0005509">
    <property type="term" value="F:calcium ion binding"/>
    <property type="evidence" value="ECO:0007669"/>
    <property type="project" value="InterPro"/>
</dbReference>
<organism evidence="4 5">
    <name type="scientific">Magallana gigas</name>
    <name type="common">Pacific oyster</name>
    <name type="synonym">Crassostrea gigas</name>
    <dbReference type="NCBI Taxonomy" id="29159"/>
    <lineage>
        <taxon>Eukaryota</taxon>
        <taxon>Metazoa</taxon>
        <taxon>Spiralia</taxon>
        <taxon>Lophotrochozoa</taxon>
        <taxon>Mollusca</taxon>
        <taxon>Bivalvia</taxon>
        <taxon>Autobranchia</taxon>
        <taxon>Pteriomorphia</taxon>
        <taxon>Ostreida</taxon>
        <taxon>Ostreoidea</taxon>
        <taxon>Ostreidae</taxon>
        <taxon>Magallana</taxon>
    </lineage>
</organism>
<dbReference type="InterPro" id="IPR002048">
    <property type="entry name" value="EF_hand_dom"/>
</dbReference>
<dbReference type="Proteomes" id="UP000005408">
    <property type="component" value="Unassembled WGS sequence"/>
</dbReference>
<dbReference type="EnsemblMetazoa" id="G26640.2">
    <property type="protein sequence ID" value="G26640.2:cds"/>
    <property type="gene ID" value="G26640"/>
</dbReference>
<protein>
    <recommendedName>
        <fullName evidence="3">EF-hand domain-containing protein</fullName>
    </recommendedName>
</protein>
<evidence type="ECO:0000259" key="3">
    <source>
        <dbReference type="PROSITE" id="PS50222"/>
    </source>
</evidence>
<dbReference type="Pfam" id="PF13202">
    <property type="entry name" value="EF-hand_5"/>
    <property type="match status" value="1"/>
</dbReference>
<keyword evidence="5" id="KW-1185">Reference proteome</keyword>
<feature type="domain" description="EF-hand" evidence="3">
    <location>
        <begin position="42"/>
        <end position="77"/>
    </location>
</feature>
<evidence type="ECO:0000313" key="4">
    <source>
        <dbReference type="EnsemblMetazoa" id="G26640.2:cds"/>
    </source>
</evidence>
<dbReference type="PROSITE" id="PS50222">
    <property type="entry name" value="EF_HAND_2"/>
    <property type="match status" value="2"/>
</dbReference>
<dbReference type="OrthoDB" id="6096265at2759"/>
<sequence>MKYTILAVLIASVLSQYHHHDMALIIDGTFKYVDTNPLDGLLEKEELSRAFENLDANADGQLTFVEYTKYTNSESQLQHDLFNHFDTNKDGALQRSEYVDTIFSQMDHNGDSQVTRTDYDHFFTHVIQQLMHHHGHNGR</sequence>
<feature type="signal peptide" evidence="2">
    <location>
        <begin position="1"/>
        <end position="15"/>
    </location>
</feature>
<dbReference type="PROSITE" id="PS00018">
    <property type="entry name" value="EF_HAND_1"/>
    <property type="match status" value="1"/>
</dbReference>
<dbReference type="Gene3D" id="1.10.238.10">
    <property type="entry name" value="EF-hand"/>
    <property type="match status" value="1"/>
</dbReference>
<name>A0A8W8LA84_MAGGI</name>
<keyword evidence="2" id="KW-0732">Signal</keyword>
<evidence type="ECO:0000256" key="2">
    <source>
        <dbReference type="SAM" id="SignalP"/>
    </source>
</evidence>
<feature type="chain" id="PRO_5036482085" description="EF-hand domain-containing protein" evidence="2">
    <location>
        <begin position="16"/>
        <end position="139"/>
    </location>
</feature>